<dbReference type="SMR" id="A0A3N4L9B4"/>
<dbReference type="SUPFAM" id="SSF51989">
    <property type="entry name" value="Glycosyl hydrolases family 6, cellulases"/>
    <property type="match status" value="1"/>
</dbReference>
<dbReference type="InterPro" id="IPR001524">
    <property type="entry name" value="Glyco_hydro_6_CS"/>
</dbReference>
<evidence type="ECO:0000313" key="15">
    <source>
        <dbReference type="Proteomes" id="UP000277580"/>
    </source>
</evidence>
<evidence type="ECO:0000256" key="2">
    <source>
        <dbReference type="ARBA" id="ARBA00022801"/>
    </source>
</evidence>
<dbReference type="Pfam" id="PF00734">
    <property type="entry name" value="CBM_1"/>
    <property type="match status" value="1"/>
</dbReference>
<dbReference type="PROSITE" id="PS51164">
    <property type="entry name" value="CBM1_2"/>
    <property type="match status" value="1"/>
</dbReference>
<dbReference type="GO" id="GO:0030245">
    <property type="term" value="P:cellulose catabolic process"/>
    <property type="evidence" value="ECO:0007669"/>
    <property type="project" value="UniProtKB-KW"/>
</dbReference>
<dbReference type="EMBL" id="ML119117">
    <property type="protein sequence ID" value="RPB14595.1"/>
    <property type="molecule type" value="Genomic_DNA"/>
</dbReference>
<dbReference type="AlphaFoldDB" id="A0A3N4L9B4"/>
<dbReference type="PROSITE" id="PS00656">
    <property type="entry name" value="GLYCOSYL_HYDROL_F6_2"/>
    <property type="match status" value="1"/>
</dbReference>
<dbReference type="InterPro" id="IPR016288">
    <property type="entry name" value="Beta_cellobiohydrolase"/>
</dbReference>
<protein>
    <recommendedName>
        <fullName evidence="12">Glucanase</fullName>
        <ecNumber evidence="12">3.2.1.-</ecNumber>
    </recommendedName>
</protein>
<feature type="binding site" evidence="9">
    <location>
        <position position="400"/>
    </location>
    <ligand>
        <name>substrate</name>
    </ligand>
</feature>
<keyword evidence="2 12" id="KW-0378">Hydrolase</keyword>
<accession>A0A3N4L9B4</accession>
<dbReference type="SMART" id="SM00236">
    <property type="entry name" value="fCBD"/>
    <property type="match status" value="1"/>
</dbReference>
<dbReference type="GO" id="GO:0005576">
    <property type="term" value="C:extracellular region"/>
    <property type="evidence" value="ECO:0007669"/>
    <property type="project" value="InterPro"/>
</dbReference>
<keyword evidence="4" id="KW-1015">Disulfide bond</keyword>
<keyword evidence="5 12" id="KW-0119">Carbohydrate metabolism</keyword>
<feature type="active site" evidence="10">
    <location>
        <position position="180"/>
    </location>
</feature>
<evidence type="ECO:0000259" key="13">
    <source>
        <dbReference type="PROSITE" id="PS51164"/>
    </source>
</evidence>
<dbReference type="InterPro" id="IPR035971">
    <property type="entry name" value="CBD_sf"/>
</dbReference>
<gene>
    <name evidence="14" type="ORF">P167DRAFT_57740</name>
</gene>
<reference evidence="14 15" key="1">
    <citation type="journal article" date="2018" name="Nat. Ecol. Evol.">
        <title>Pezizomycetes genomes reveal the molecular basis of ectomycorrhizal truffle lifestyle.</title>
        <authorList>
            <person name="Murat C."/>
            <person name="Payen T."/>
            <person name="Noel B."/>
            <person name="Kuo A."/>
            <person name="Morin E."/>
            <person name="Chen J."/>
            <person name="Kohler A."/>
            <person name="Krizsan K."/>
            <person name="Balestrini R."/>
            <person name="Da Silva C."/>
            <person name="Montanini B."/>
            <person name="Hainaut M."/>
            <person name="Levati E."/>
            <person name="Barry K.W."/>
            <person name="Belfiori B."/>
            <person name="Cichocki N."/>
            <person name="Clum A."/>
            <person name="Dockter R.B."/>
            <person name="Fauchery L."/>
            <person name="Guy J."/>
            <person name="Iotti M."/>
            <person name="Le Tacon F."/>
            <person name="Lindquist E.A."/>
            <person name="Lipzen A."/>
            <person name="Malagnac F."/>
            <person name="Mello A."/>
            <person name="Molinier V."/>
            <person name="Miyauchi S."/>
            <person name="Poulain J."/>
            <person name="Riccioni C."/>
            <person name="Rubini A."/>
            <person name="Sitrit Y."/>
            <person name="Splivallo R."/>
            <person name="Traeger S."/>
            <person name="Wang M."/>
            <person name="Zifcakova L."/>
            <person name="Wipf D."/>
            <person name="Zambonelli A."/>
            <person name="Paolocci F."/>
            <person name="Nowrousian M."/>
            <person name="Ottonello S."/>
            <person name="Baldrian P."/>
            <person name="Spatafora J.W."/>
            <person name="Henrissat B."/>
            <person name="Nagy L.G."/>
            <person name="Aury J.M."/>
            <person name="Wincker P."/>
            <person name="Grigoriev I.V."/>
            <person name="Bonfante P."/>
            <person name="Martin F.M."/>
        </authorList>
    </citation>
    <scope>NUCLEOTIDE SEQUENCE [LARGE SCALE GENOMIC DNA]</scope>
    <source>
        <strain evidence="14 15">CCBAS932</strain>
    </source>
</reference>
<feature type="domain" description="CBM1" evidence="13">
    <location>
        <begin position="18"/>
        <end position="54"/>
    </location>
</feature>
<keyword evidence="15" id="KW-1185">Reference proteome</keyword>
<dbReference type="GO" id="GO:0030248">
    <property type="term" value="F:cellulose binding"/>
    <property type="evidence" value="ECO:0007669"/>
    <property type="project" value="InterPro"/>
</dbReference>
<evidence type="ECO:0000256" key="5">
    <source>
        <dbReference type="ARBA" id="ARBA00023277"/>
    </source>
</evidence>
<dbReference type="InterPro" id="IPR000254">
    <property type="entry name" value="CBD"/>
</dbReference>
<comment type="similarity">
    <text evidence="12">Belongs to the glycosyl hydrolase family 6.</text>
</comment>
<evidence type="ECO:0000256" key="11">
    <source>
        <dbReference type="PROSITE-ProRule" id="PRU10057"/>
    </source>
</evidence>
<keyword evidence="3 12" id="KW-0136">Cellulose degradation</keyword>
<evidence type="ECO:0000256" key="6">
    <source>
        <dbReference type="ARBA" id="ARBA00023295"/>
    </source>
</evidence>
<dbReference type="Proteomes" id="UP000277580">
    <property type="component" value="Unassembled WGS sequence"/>
</dbReference>
<dbReference type="InterPro" id="IPR036434">
    <property type="entry name" value="Beta_cellobiohydrolase_sf"/>
</dbReference>
<feature type="active site" description="Proton donor" evidence="8 11">
    <location>
        <position position="226"/>
    </location>
</feature>
<evidence type="ECO:0000256" key="9">
    <source>
        <dbReference type="PIRSR" id="PIRSR001100-2"/>
    </source>
</evidence>
<evidence type="ECO:0000256" key="7">
    <source>
        <dbReference type="ARBA" id="ARBA00023326"/>
    </source>
</evidence>
<sequence length="451" mass="46752">MKGSIIAGALLAAPFVAAQQALYAQCGGVTYTGSTTCVSGSYCSKINDYYYQCLPGTASSTAAGSTVATATATGTATGTAVVTSATAVVTASGNPFAGKTQWANPYYASEVSSIAIPSLVAAGKTALATKAASVAKVPSFTWFDTAAKVPSMRTYLTSIKAAGVGNYIVPFVVYDLPDRDCAALASNGEYSIADGGAANYKAYIDAIRAIILDFPDIPLALIIEPDSLANLITNMSVSKCANAASTYKELTVYAVKQLALPNVTMYLDGGHGGWLGWPANLAPAAVMYAQIYKDAGSPSQLRGLATNVANYNGWSLATCPSYTSPNVNCDEKKYINAMGPALASNGWANAHFIVDQGRSGMQPTGQIAQGDWCNQIGTGFGIRPDTAVTDALLDAFVWVKPGGESDGTSDTSAVRYDAHCGLADALKPAPEAGTWFQAYFEQLLTNANPAF</sequence>
<dbReference type="PROSITE" id="PS00655">
    <property type="entry name" value="GLYCOSYL_HYDROL_F6_1"/>
    <property type="match status" value="1"/>
</dbReference>
<evidence type="ECO:0000256" key="3">
    <source>
        <dbReference type="ARBA" id="ARBA00023001"/>
    </source>
</evidence>
<dbReference type="PIRSF" id="PIRSF001100">
    <property type="entry name" value="Beta_cellobiohydrolase"/>
    <property type="match status" value="1"/>
</dbReference>
<name>A0A3N4L9B4_9PEZI</name>
<evidence type="ECO:0000256" key="1">
    <source>
        <dbReference type="ARBA" id="ARBA00022729"/>
    </source>
</evidence>
<feature type="chain" id="PRO_5017851330" description="Glucanase" evidence="12">
    <location>
        <begin position="19"/>
        <end position="451"/>
    </location>
</feature>
<feature type="binding site" evidence="9">
    <location>
        <position position="274"/>
    </location>
    <ligand>
        <name>substrate</name>
    </ligand>
</feature>
<dbReference type="OrthoDB" id="64893at2759"/>
<keyword evidence="7 12" id="KW-0624">Polysaccharide degradation</keyword>
<evidence type="ECO:0000256" key="4">
    <source>
        <dbReference type="ARBA" id="ARBA00023157"/>
    </source>
</evidence>
<dbReference type="PROSITE" id="PS00562">
    <property type="entry name" value="CBM1_1"/>
    <property type="match status" value="1"/>
</dbReference>
<feature type="signal peptide" evidence="12">
    <location>
        <begin position="1"/>
        <end position="18"/>
    </location>
</feature>
<dbReference type="SUPFAM" id="SSF57180">
    <property type="entry name" value="Cellulose-binding domain"/>
    <property type="match status" value="1"/>
</dbReference>
<evidence type="ECO:0000256" key="8">
    <source>
        <dbReference type="PIRSR" id="PIRSR001100-1"/>
    </source>
</evidence>
<proteinExistence type="inferred from homology"/>
<dbReference type="EC" id="3.2.1.-" evidence="12"/>
<feature type="active site" description="Proton acceptor" evidence="8">
    <location>
        <position position="406"/>
    </location>
</feature>
<dbReference type="Gene3D" id="3.20.20.40">
    <property type="entry name" value="1, 4-beta cellobiohydrolase"/>
    <property type="match status" value="1"/>
</dbReference>
<evidence type="ECO:0000256" key="10">
    <source>
        <dbReference type="PROSITE-ProRule" id="PRU10056"/>
    </source>
</evidence>
<evidence type="ECO:0000256" key="12">
    <source>
        <dbReference type="RuleBase" id="RU361186"/>
    </source>
</evidence>
<dbReference type="FunFam" id="3.20.20.40:FF:000001">
    <property type="entry name" value="Glucanase"/>
    <property type="match status" value="1"/>
</dbReference>
<dbReference type="Pfam" id="PF01341">
    <property type="entry name" value="Glyco_hydro_6"/>
    <property type="match status" value="1"/>
</dbReference>
<feature type="binding site" evidence="9">
    <location>
        <position position="372"/>
    </location>
    <ligand>
        <name>substrate</name>
    </ligand>
</feature>
<dbReference type="PRINTS" id="PR00733">
    <property type="entry name" value="GLHYDRLASE6"/>
</dbReference>
<feature type="binding site" evidence="9">
    <location>
        <position position="404"/>
    </location>
    <ligand>
        <name>substrate</name>
    </ligand>
</feature>
<evidence type="ECO:0000313" key="14">
    <source>
        <dbReference type="EMBL" id="RPB14595.1"/>
    </source>
</evidence>
<feature type="binding site" evidence="9">
    <location>
        <position position="271"/>
    </location>
    <ligand>
        <name>substrate</name>
    </ligand>
</feature>
<keyword evidence="6 12" id="KW-0326">Glycosidase</keyword>
<feature type="binding site" evidence="9">
    <location>
        <position position="310"/>
    </location>
    <ligand>
        <name>substrate</name>
    </ligand>
</feature>
<feature type="binding site" evidence="9">
    <location>
        <position position="142"/>
    </location>
    <ligand>
        <name>substrate</name>
    </ligand>
</feature>
<dbReference type="GO" id="GO:0004553">
    <property type="term" value="F:hydrolase activity, hydrolyzing O-glycosyl compounds"/>
    <property type="evidence" value="ECO:0007669"/>
    <property type="project" value="InterPro"/>
</dbReference>
<dbReference type="InParanoid" id="A0A3N4L9B4"/>
<dbReference type="STRING" id="1392247.A0A3N4L9B4"/>
<dbReference type="PANTHER" id="PTHR34876:SF4">
    <property type="entry name" value="1,4-BETA-D-GLUCAN CELLOBIOHYDROLASE C-RELATED"/>
    <property type="match status" value="1"/>
</dbReference>
<organism evidence="14 15">
    <name type="scientific">Morchella conica CCBAS932</name>
    <dbReference type="NCBI Taxonomy" id="1392247"/>
    <lineage>
        <taxon>Eukaryota</taxon>
        <taxon>Fungi</taxon>
        <taxon>Dikarya</taxon>
        <taxon>Ascomycota</taxon>
        <taxon>Pezizomycotina</taxon>
        <taxon>Pezizomycetes</taxon>
        <taxon>Pezizales</taxon>
        <taxon>Morchellaceae</taxon>
        <taxon>Morchella</taxon>
    </lineage>
</organism>
<keyword evidence="1 12" id="KW-0732">Signal</keyword>
<dbReference type="PANTHER" id="PTHR34876">
    <property type="match status" value="1"/>
</dbReference>
<feature type="binding site" evidence="9">
    <location>
        <position position="144"/>
    </location>
    <ligand>
        <name>substrate</name>
    </ligand>
</feature>